<evidence type="ECO:0000313" key="1">
    <source>
        <dbReference type="EMBL" id="VXD18733.1"/>
    </source>
</evidence>
<dbReference type="Proteomes" id="UP000182190">
    <property type="component" value="Unassembled WGS sequence"/>
</dbReference>
<reference evidence="1" key="1">
    <citation type="submission" date="2019-10" db="EMBL/GenBank/DDBJ databases">
        <authorList>
            <consortium name="Genoscope - CEA"/>
            <person name="William W."/>
        </authorList>
    </citation>
    <scope>NUCLEOTIDE SEQUENCE [LARGE SCALE GENOMIC DNA]</scope>
    <source>
        <strain evidence="1">BBR_PRJEB10994</strain>
    </source>
</reference>
<dbReference type="AlphaFoldDB" id="A0A7Z9BTF2"/>
<evidence type="ECO:0000313" key="2">
    <source>
        <dbReference type="Proteomes" id="UP000182190"/>
    </source>
</evidence>
<proteinExistence type="predicted"/>
<organism evidence="1 2">
    <name type="scientific">Planktothrix paucivesiculata PCC 9631</name>
    <dbReference type="NCBI Taxonomy" id="671071"/>
    <lineage>
        <taxon>Bacteria</taxon>
        <taxon>Bacillati</taxon>
        <taxon>Cyanobacteriota</taxon>
        <taxon>Cyanophyceae</taxon>
        <taxon>Oscillatoriophycideae</taxon>
        <taxon>Oscillatoriales</taxon>
        <taxon>Microcoleaceae</taxon>
        <taxon>Planktothrix</taxon>
    </lineage>
</organism>
<comment type="caution">
    <text evidence="1">The sequence shown here is derived from an EMBL/GenBank/DDBJ whole genome shotgun (WGS) entry which is preliminary data.</text>
</comment>
<name>A0A7Z9BTF2_9CYAN</name>
<sequence length="107" mass="12450">MEGLAYSLQSRDLDIYFPKYIQWDVSKTFLGTVKIMSKLDNLEKGRVKRYIGSDEKVKTTLSLSRSTRDYLNQYGNGMSETIEYLVWLHSKGKAGLVTQKFEMLKIR</sequence>
<gene>
    <name evidence="1" type="ORF">PL9631_410030</name>
</gene>
<dbReference type="EMBL" id="CZCS02000181">
    <property type="protein sequence ID" value="VXD18733.1"/>
    <property type="molecule type" value="Genomic_DNA"/>
</dbReference>
<accession>A0A7Z9BTF2</accession>
<keyword evidence="2" id="KW-1185">Reference proteome</keyword>
<protein>
    <submittedName>
        <fullName evidence="1">Uncharacterized protein</fullName>
    </submittedName>
</protein>